<dbReference type="GO" id="GO:0003677">
    <property type="term" value="F:DNA binding"/>
    <property type="evidence" value="ECO:0007669"/>
    <property type="project" value="UniProtKB-UniRule"/>
</dbReference>
<dbReference type="InterPro" id="IPR007159">
    <property type="entry name" value="SpoVT-AbrB_dom"/>
</dbReference>
<dbReference type="SMART" id="SM00966">
    <property type="entry name" value="SpoVT_AbrB"/>
    <property type="match status" value="1"/>
</dbReference>
<reference evidence="3 4" key="1">
    <citation type="submission" date="2018-07" db="EMBL/GenBank/DDBJ databases">
        <title>High-quality-draft genome sequence of Gaiella occulta.</title>
        <authorList>
            <person name="Severino R."/>
            <person name="Froufe H.J.C."/>
            <person name="Rainey F.A."/>
            <person name="Barroso C."/>
            <person name="Albuquerque L."/>
            <person name="Lobo-Da-Cunha A."/>
            <person name="Da Costa M.S."/>
            <person name="Egas C."/>
        </authorList>
    </citation>
    <scope>NUCLEOTIDE SEQUENCE [LARGE SCALE GENOMIC DNA]</scope>
    <source>
        <strain evidence="3 4">F2-233</strain>
    </source>
</reference>
<dbReference type="AlphaFoldDB" id="A0A7M2YUN2"/>
<organism evidence="3 4">
    <name type="scientific">Gaiella occulta</name>
    <dbReference type="NCBI Taxonomy" id="1002870"/>
    <lineage>
        <taxon>Bacteria</taxon>
        <taxon>Bacillati</taxon>
        <taxon>Actinomycetota</taxon>
        <taxon>Thermoleophilia</taxon>
        <taxon>Gaiellales</taxon>
        <taxon>Gaiellaceae</taxon>
        <taxon>Gaiella</taxon>
    </lineage>
</organism>
<evidence type="ECO:0000313" key="4">
    <source>
        <dbReference type="Proteomes" id="UP000254134"/>
    </source>
</evidence>
<comment type="caution">
    <text evidence="3">The sequence shown here is derived from an EMBL/GenBank/DDBJ whole genome shotgun (WGS) entry which is preliminary data.</text>
</comment>
<keyword evidence="4" id="KW-1185">Reference proteome</keyword>
<gene>
    <name evidence="3" type="ORF">Gocc_2806</name>
</gene>
<accession>A0A7M2YUN2</accession>
<dbReference type="NCBIfam" id="TIGR01439">
    <property type="entry name" value="lp_hng_hel_AbrB"/>
    <property type="match status" value="1"/>
</dbReference>
<protein>
    <submittedName>
        <fullName evidence="3">Transcriptional regulator, AbrB family</fullName>
    </submittedName>
</protein>
<reference evidence="4" key="2">
    <citation type="journal article" date="2019" name="MicrobiologyOpen">
        <title>High-quality draft genome sequence of Gaiella occulta isolated from a 150 meter deep mineral water borehole and comparison with the genome sequences of other deep-branching lineages of the phylum Actinobacteria.</title>
        <authorList>
            <person name="Severino R."/>
            <person name="Froufe H.J.C."/>
            <person name="Barroso C."/>
            <person name="Albuquerque L."/>
            <person name="Lobo-da-Cunha A."/>
            <person name="da Costa M.S."/>
            <person name="Egas C."/>
        </authorList>
    </citation>
    <scope>NUCLEOTIDE SEQUENCE [LARGE SCALE GENOMIC DNA]</scope>
    <source>
        <strain evidence="4">F2-233</strain>
    </source>
</reference>
<dbReference type="RefSeq" id="WP_114797202.1">
    <property type="nucleotide sequence ID" value="NZ_QQZY01000009.1"/>
</dbReference>
<evidence type="ECO:0000256" key="1">
    <source>
        <dbReference type="PROSITE-ProRule" id="PRU01076"/>
    </source>
</evidence>
<evidence type="ECO:0000259" key="2">
    <source>
        <dbReference type="PROSITE" id="PS51740"/>
    </source>
</evidence>
<dbReference type="InterPro" id="IPR037914">
    <property type="entry name" value="SpoVT-AbrB_sf"/>
</dbReference>
<dbReference type="Gene3D" id="2.10.260.10">
    <property type="match status" value="1"/>
</dbReference>
<dbReference type="Proteomes" id="UP000254134">
    <property type="component" value="Unassembled WGS sequence"/>
</dbReference>
<dbReference type="SUPFAM" id="SSF89447">
    <property type="entry name" value="AbrB/MazE/MraZ-like"/>
    <property type="match status" value="1"/>
</dbReference>
<dbReference type="EMBL" id="QQZY01000009">
    <property type="protein sequence ID" value="RDI73450.1"/>
    <property type="molecule type" value="Genomic_DNA"/>
</dbReference>
<proteinExistence type="predicted"/>
<sequence length="82" mass="9199">MRTTIDKAGRIVVPKALRDELGLQAGQELEISAVDGRLEIETPPTHMWLERGADGHLVAATDREMPVLTAERVREVLEQVRR</sequence>
<keyword evidence="1" id="KW-0238">DNA-binding</keyword>
<dbReference type="OrthoDB" id="33406at2"/>
<name>A0A7M2YUN2_9ACTN</name>
<dbReference type="Pfam" id="PF04014">
    <property type="entry name" value="MazE_antitoxin"/>
    <property type="match status" value="1"/>
</dbReference>
<feature type="domain" description="SpoVT-AbrB" evidence="2">
    <location>
        <begin position="1"/>
        <end position="45"/>
    </location>
</feature>
<evidence type="ECO:0000313" key="3">
    <source>
        <dbReference type="EMBL" id="RDI73450.1"/>
    </source>
</evidence>
<dbReference type="PROSITE" id="PS51740">
    <property type="entry name" value="SPOVT_ABRB"/>
    <property type="match status" value="1"/>
</dbReference>